<proteinExistence type="predicted"/>
<keyword evidence="5" id="KW-1185">Reference proteome</keyword>
<dbReference type="SMART" id="SM00939">
    <property type="entry name" value="PepX_C"/>
    <property type="match status" value="1"/>
</dbReference>
<dbReference type="Gene3D" id="3.40.50.1820">
    <property type="entry name" value="alpha/beta hydrolase"/>
    <property type="match status" value="1"/>
</dbReference>
<protein>
    <recommendedName>
        <fullName evidence="3">Xaa-Pro dipeptidyl-peptidase C-terminal domain-containing protein</fullName>
    </recommendedName>
</protein>
<dbReference type="PANTHER" id="PTHR43056">
    <property type="entry name" value="PEPTIDASE S9 PROLYL OLIGOPEPTIDASE"/>
    <property type="match status" value="1"/>
</dbReference>
<dbReference type="Gene3D" id="1.10.3020.10">
    <property type="entry name" value="alpha-amino acid ester hydrolase ( Helical cap domain)"/>
    <property type="match status" value="1"/>
</dbReference>
<dbReference type="InterPro" id="IPR013736">
    <property type="entry name" value="Xaa-Pro_dipept_C"/>
</dbReference>
<keyword evidence="2" id="KW-0732">Signal</keyword>
<dbReference type="KEGG" id="cmb:CSW64_20420"/>
<feature type="chain" id="PRO_5013749804" description="Xaa-Pro dipeptidyl-peptidase C-terminal domain-containing protein" evidence="2">
    <location>
        <begin position="27"/>
        <end position="613"/>
    </location>
</feature>
<accession>A0A2D2B2Z5</accession>
<name>A0A2D2B2Z5_9CAUL</name>
<dbReference type="Proteomes" id="UP000228945">
    <property type="component" value="Chromosome"/>
</dbReference>
<dbReference type="InterPro" id="IPR050585">
    <property type="entry name" value="Xaa-Pro_dipeptidyl-ppase/CocE"/>
</dbReference>
<dbReference type="Pfam" id="PF02129">
    <property type="entry name" value="Peptidase_S15"/>
    <property type="match status" value="1"/>
</dbReference>
<keyword evidence="1" id="KW-0378">Hydrolase</keyword>
<dbReference type="InterPro" id="IPR000383">
    <property type="entry name" value="Xaa-Pro-like_dom"/>
</dbReference>
<gene>
    <name evidence="4" type="ORF">CSW64_20420</name>
</gene>
<reference evidence="4 5" key="1">
    <citation type="submission" date="2017-10" db="EMBL/GenBank/DDBJ databases">
        <title>Genome sequence of Caulobacter mirabilis FWC38.</title>
        <authorList>
            <person name="Fiebig A."/>
            <person name="Crosson S."/>
        </authorList>
    </citation>
    <scope>NUCLEOTIDE SEQUENCE [LARGE SCALE GENOMIC DNA]</scope>
    <source>
        <strain evidence="4 5">FWC 38</strain>
    </source>
</reference>
<feature type="domain" description="Xaa-Pro dipeptidyl-peptidase C-terminal" evidence="3">
    <location>
        <begin position="361"/>
        <end position="605"/>
    </location>
</feature>
<dbReference type="SUPFAM" id="SSF53474">
    <property type="entry name" value="alpha/beta-Hydrolases"/>
    <property type="match status" value="1"/>
</dbReference>
<dbReference type="PANTHER" id="PTHR43056:SF10">
    <property type="entry name" value="COCE_NOND FAMILY, PUTATIVE (AFU_ORTHOLOGUE AFUA_7G00600)-RELATED"/>
    <property type="match status" value="1"/>
</dbReference>
<dbReference type="InterPro" id="IPR005674">
    <property type="entry name" value="CocE/Ser_esterase"/>
</dbReference>
<dbReference type="AlphaFoldDB" id="A0A2D2B2Z5"/>
<evidence type="ECO:0000256" key="2">
    <source>
        <dbReference type="SAM" id="SignalP"/>
    </source>
</evidence>
<dbReference type="InterPro" id="IPR008979">
    <property type="entry name" value="Galactose-bd-like_sf"/>
</dbReference>
<organism evidence="4 5">
    <name type="scientific">Caulobacter mirabilis</name>
    <dbReference type="NCBI Taxonomy" id="69666"/>
    <lineage>
        <taxon>Bacteria</taxon>
        <taxon>Pseudomonadati</taxon>
        <taxon>Pseudomonadota</taxon>
        <taxon>Alphaproteobacteria</taxon>
        <taxon>Caulobacterales</taxon>
        <taxon>Caulobacteraceae</taxon>
        <taxon>Caulobacter</taxon>
    </lineage>
</organism>
<dbReference type="Pfam" id="PF08530">
    <property type="entry name" value="PepX_C"/>
    <property type="match status" value="1"/>
</dbReference>
<dbReference type="NCBIfam" id="TIGR00976">
    <property type="entry name" value="CocE_NonD"/>
    <property type="match status" value="1"/>
</dbReference>
<evidence type="ECO:0000313" key="5">
    <source>
        <dbReference type="Proteomes" id="UP000228945"/>
    </source>
</evidence>
<evidence type="ECO:0000256" key="1">
    <source>
        <dbReference type="ARBA" id="ARBA00022801"/>
    </source>
</evidence>
<dbReference type="EMBL" id="CP024201">
    <property type="protein sequence ID" value="ATQ44586.1"/>
    <property type="molecule type" value="Genomic_DNA"/>
</dbReference>
<dbReference type="OrthoDB" id="9806163at2"/>
<sequence>MRARLFQILMVSACLAAFAPAAAVSAETAAPAAKPEGWSDKSYYLPMRDGVRLAVSLYFPPALKAAPNGGGKFPVLLDQTRYGRASGYGWYKPWMKQGYVVAIVDTRGTTSSFGTRIVDIGPEEVRDMEDIIAHLAAQSWSNGKVITTGGSYNGDTSDWATSRPAPALVGAVPLQVDFDAYRNLFFPGGVANDWFRNGWAENAREIDLGRDGEGQNLDCQKRIEDCAKLFPTLQPVDGDEDFTLLRQALAGRGEHWGPESYAGDLGFRDDKGLNGYTIFGSSPANALAGIRAQKKPVQYWGSWVDAGTADAALARFRSAPDVPAELWITGNNHSQRVSGDPFAPDRKTPLPTAAQQIQIRDEFKRRIMDGGKVDRTINYYVMGADVFRRTAVWPPEGVKPVRLSLAQGHRLVAGGGGRRGSDRYEIDYSATTGDKTRWSTQGGAPPAYPDRREADRKLVVYDGPVMTRDMEVAGYPVATLYMAASHGDPAVFAYLEDVAPDGRVTYVTEGQLRLVSRKIADPRTLPYDHGPAPHSFNRADALPVKPGEVMEVKFALLPTAALIRKGHRLRLAIAGHDADTFRRYPLEGPASFDIHYGGRTPSVFEVPMRPWRP</sequence>
<evidence type="ECO:0000259" key="3">
    <source>
        <dbReference type="SMART" id="SM00939"/>
    </source>
</evidence>
<feature type="signal peptide" evidence="2">
    <location>
        <begin position="1"/>
        <end position="26"/>
    </location>
</feature>
<evidence type="ECO:0000313" key="4">
    <source>
        <dbReference type="EMBL" id="ATQ44586.1"/>
    </source>
</evidence>
<dbReference type="SUPFAM" id="SSF49785">
    <property type="entry name" value="Galactose-binding domain-like"/>
    <property type="match status" value="1"/>
</dbReference>
<dbReference type="GO" id="GO:0008239">
    <property type="term" value="F:dipeptidyl-peptidase activity"/>
    <property type="evidence" value="ECO:0007669"/>
    <property type="project" value="InterPro"/>
</dbReference>
<dbReference type="RefSeq" id="WP_099623834.1">
    <property type="nucleotide sequence ID" value="NZ_CP024201.1"/>
</dbReference>
<dbReference type="InterPro" id="IPR029058">
    <property type="entry name" value="AB_hydrolase_fold"/>
</dbReference>
<dbReference type="Gene3D" id="2.60.120.260">
    <property type="entry name" value="Galactose-binding domain-like"/>
    <property type="match status" value="1"/>
</dbReference>